<dbReference type="Proteomes" id="UP001208570">
    <property type="component" value="Unassembled WGS sequence"/>
</dbReference>
<dbReference type="GO" id="GO:0005829">
    <property type="term" value="C:cytosol"/>
    <property type="evidence" value="ECO:0007669"/>
    <property type="project" value="TreeGrafter"/>
</dbReference>
<dbReference type="PANTHER" id="PTHR22968">
    <property type="entry name" value="PROTEIN KINASE C, MU"/>
    <property type="match status" value="1"/>
</dbReference>
<sequence>MRKRYTVDKSLSHIWLQDYQCWCDLRKLENTVGQRYLTHESDDARWEQYRKDNDLASWQILGHKGLSKDDVFHFCKGTKNNTTSKCNR</sequence>
<dbReference type="AlphaFoldDB" id="A0AAD9JSD5"/>
<comment type="caution">
    <text evidence="1">The sequence shown here is derived from an EMBL/GenBank/DDBJ whole genome shotgun (WGS) entry which is preliminary data.</text>
</comment>
<dbReference type="GO" id="GO:0007200">
    <property type="term" value="P:phospholipase C-activating G protein-coupled receptor signaling pathway"/>
    <property type="evidence" value="ECO:0007669"/>
    <property type="project" value="TreeGrafter"/>
</dbReference>
<organism evidence="1 2">
    <name type="scientific">Paralvinella palmiformis</name>
    <dbReference type="NCBI Taxonomy" id="53620"/>
    <lineage>
        <taxon>Eukaryota</taxon>
        <taxon>Metazoa</taxon>
        <taxon>Spiralia</taxon>
        <taxon>Lophotrochozoa</taxon>
        <taxon>Annelida</taxon>
        <taxon>Polychaeta</taxon>
        <taxon>Sedentaria</taxon>
        <taxon>Canalipalpata</taxon>
        <taxon>Terebellida</taxon>
        <taxon>Terebelliformia</taxon>
        <taxon>Alvinellidae</taxon>
        <taxon>Paralvinella</taxon>
    </lineage>
</organism>
<dbReference type="GO" id="GO:0008270">
    <property type="term" value="F:zinc ion binding"/>
    <property type="evidence" value="ECO:0007669"/>
    <property type="project" value="UniProtKB-KW"/>
</dbReference>
<accession>A0AAD9JSD5</accession>
<name>A0AAD9JSD5_9ANNE</name>
<dbReference type="PANTHER" id="PTHR22968:SF24">
    <property type="entry name" value="SERINE_THREONINE-PROTEIN KINASE"/>
    <property type="match status" value="1"/>
</dbReference>
<dbReference type="GO" id="GO:0004674">
    <property type="term" value="F:protein serine/threonine kinase activity"/>
    <property type="evidence" value="ECO:0007669"/>
    <property type="project" value="UniProtKB-KW"/>
</dbReference>
<dbReference type="GO" id="GO:0035556">
    <property type="term" value="P:intracellular signal transduction"/>
    <property type="evidence" value="ECO:0007669"/>
    <property type="project" value="TreeGrafter"/>
</dbReference>
<proteinExistence type="predicted"/>
<reference evidence="1" key="1">
    <citation type="journal article" date="2023" name="Mol. Biol. Evol.">
        <title>Third-Generation Sequencing Reveals the Adaptive Role of the Epigenome in Three Deep-Sea Polychaetes.</title>
        <authorList>
            <person name="Perez M."/>
            <person name="Aroh O."/>
            <person name="Sun Y."/>
            <person name="Lan Y."/>
            <person name="Juniper S.K."/>
            <person name="Young C.R."/>
            <person name="Angers B."/>
            <person name="Qian P.Y."/>
        </authorList>
    </citation>
    <scope>NUCLEOTIDE SEQUENCE</scope>
    <source>
        <strain evidence="1">P08H-3</strain>
    </source>
</reference>
<evidence type="ECO:0000313" key="2">
    <source>
        <dbReference type="Proteomes" id="UP001208570"/>
    </source>
</evidence>
<protein>
    <submittedName>
        <fullName evidence="1">Uncharacterized protein</fullName>
    </submittedName>
</protein>
<keyword evidence="2" id="KW-1185">Reference proteome</keyword>
<dbReference type="EMBL" id="JAODUP010000177">
    <property type="protein sequence ID" value="KAK2158102.1"/>
    <property type="molecule type" value="Genomic_DNA"/>
</dbReference>
<evidence type="ECO:0000313" key="1">
    <source>
        <dbReference type="EMBL" id="KAK2158102.1"/>
    </source>
</evidence>
<gene>
    <name evidence="1" type="ORF">LSH36_177g03015</name>
</gene>